<sequence length="97" mass="11188">MVRHVLSSMAIYLLLAVVVPKVVLQRINRLISGFFWGSHDGKPKHNWVSWKAICRPVLEGGLGVRYIEDVEHLMQFKKTWQNRPKADPREKLGGQII</sequence>
<gene>
    <name evidence="2" type="ORF">BVC80_9071g60</name>
</gene>
<feature type="signal peptide" evidence="1">
    <location>
        <begin position="1"/>
        <end position="24"/>
    </location>
</feature>
<evidence type="ECO:0000256" key="1">
    <source>
        <dbReference type="SAM" id="SignalP"/>
    </source>
</evidence>
<evidence type="ECO:0008006" key="4">
    <source>
        <dbReference type="Google" id="ProtNLM"/>
    </source>
</evidence>
<proteinExistence type="predicted"/>
<dbReference type="PANTHER" id="PTHR33116:SF80">
    <property type="entry name" value="REVERSE TRANSCRIPTASE ZINC-BINDING DOMAIN-CONTAINING PROTEIN"/>
    <property type="match status" value="1"/>
</dbReference>
<dbReference type="AlphaFoldDB" id="A0A200PU31"/>
<dbReference type="OrthoDB" id="1742963at2759"/>
<accession>A0A200PU31</accession>
<dbReference type="OMA" id="VAWDSIC"/>
<dbReference type="PANTHER" id="PTHR33116">
    <property type="entry name" value="REVERSE TRANSCRIPTASE ZINC-BINDING DOMAIN-CONTAINING PROTEIN-RELATED-RELATED"/>
    <property type="match status" value="1"/>
</dbReference>
<dbReference type="Proteomes" id="UP000195402">
    <property type="component" value="Unassembled WGS sequence"/>
</dbReference>
<protein>
    <recommendedName>
        <fullName evidence="4">Reverse transcriptase zinc-binding domain</fullName>
    </recommendedName>
</protein>
<feature type="chain" id="PRO_5012194049" description="Reverse transcriptase zinc-binding domain" evidence="1">
    <location>
        <begin position="25"/>
        <end position="97"/>
    </location>
</feature>
<dbReference type="EMBL" id="MVGT01004039">
    <property type="protein sequence ID" value="OVA01729.1"/>
    <property type="molecule type" value="Genomic_DNA"/>
</dbReference>
<evidence type="ECO:0000313" key="2">
    <source>
        <dbReference type="EMBL" id="OVA01729.1"/>
    </source>
</evidence>
<comment type="caution">
    <text evidence="2">The sequence shown here is derived from an EMBL/GenBank/DDBJ whole genome shotgun (WGS) entry which is preliminary data.</text>
</comment>
<reference evidence="2 3" key="1">
    <citation type="journal article" date="2017" name="Mol. Plant">
        <title>The Genome of Medicinal Plant Macleaya cordata Provides New Insights into Benzylisoquinoline Alkaloids Metabolism.</title>
        <authorList>
            <person name="Liu X."/>
            <person name="Liu Y."/>
            <person name="Huang P."/>
            <person name="Ma Y."/>
            <person name="Qing Z."/>
            <person name="Tang Q."/>
            <person name="Cao H."/>
            <person name="Cheng P."/>
            <person name="Zheng Y."/>
            <person name="Yuan Z."/>
            <person name="Zhou Y."/>
            <person name="Liu J."/>
            <person name="Tang Z."/>
            <person name="Zhuo Y."/>
            <person name="Zhang Y."/>
            <person name="Yu L."/>
            <person name="Huang J."/>
            <person name="Yang P."/>
            <person name="Peng Q."/>
            <person name="Zhang J."/>
            <person name="Jiang W."/>
            <person name="Zhang Z."/>
            <person name="Lin K."/>
            <person name="Ro D.K."/>
            <person name="Chen X."/>
            <person name="Xiong X."/>
            <person name="Shang Y."/>
            <person name="Huang S."/>
            <person name="Zeng J."/>
        </authorList>
    </citation>
    <scope>NUCLEOTIDE SEQUENCE [LARGE SCALE GENOMIC DNA]</scope>
    <source>
        <strain evidence="3">cv. BLH2017</strain>
        <tissue evidence="2">Root</tissue>
    </source>
</reference>
<name>A0A200PU31_MACCD</name>
<keyword evidence="1" id="KW-0732">Signal</keyword>
<keyword evidence="3" id="KW-1185">Reference proteome</keyword>
<evidence type="ECO:0000313" key="3">
    <source>
        <dbReference type="Proteomes" id="UP000195402"/>
    </source>
</evidence>
<organism evidence="2 3">
    <name type="scientific">Macleaya cordata</name>
    <name type="common">Five-seeded plume-poppy</name>
    <name type="synonym">Bocconia cordata</name>
    <dbReference type="NCBI Taxonomy" id="56857"/>
    <lineage>
        <taxon>Eukaryota</taxon>
        <taxon>Viridiplantae</taxon>
        <taxon>Streptophyta</taxon>
        <taxon>Embryophyta</taxon>
        <taxon>Tracheophyta</taxon>
        <taxon>Spermatophyta</taxon>
        <taxon>Magnoliopsida</taxon>
        <taxon>Ranunculales</taxon>
        <taxon>Papaveraceae</taxon>
        <taxon>Papaveroideae</taxon>
        <taxon>Macleaya</taxon>
    </lineage>
</organism>
<dbReference type="InParanoid" id="A0A200PU31"/>